<name>T0RDT4_SAPDV</name>
<dbReference type="Proteomes" id="UP000030762">
    <property type="component" value="Unassembled WGS sequence"/>
</dbReference>
<dbReference type="EMBL" id="JH767202">
    <property type="protein sequence ID" value="EQC27777.1"/>
    <property type="molecule type" value="Genomic_DNA"/>
</dbReference>
<dbReference type="RefSeq" id="XP_008618707.1">
    <property type="nucleotide sequence ID" value="XM_008620485.1"/>
</dbReference>
<accession>T0RDT4</accession>
<evidence type="ECO:0000313" key="2">
    <source>
        <dbReference type="Proteomes" id="UP000030762"/>
    </source>
</evidence>
<dbReference type="OrthoDB" id="10287733at2759"/>
<dbReference type="GeneID" id="19955088"/>
<keyword evidence="2" id="KW-1185">Reference proteome</keyword>
<dbReference type="InParanoid" id="T0RDT4"/>
<dbReference type="OMA" id="RRTCCIN"/>
<proteinExistence type="predicted"/>
<organism evidence="1 2">
    <name type="scientific">Saprolegnia diclina (strain VS20)</name>
    <dbReference type="NCBI Taxonomy" id="1156394"/>
    <lineage>
        <taxon>Eukaryota</taxon>
        <taxon>Sar</taxon>
        <taxon>Stramenopiles</taxon>
        <taxon>Oomycota</taxon>
        <taxon>Saprolegniomycetes</taxon>
        <taxon>Saprolegniales</taxon>
        <taxon>Saprolegniaceae</taxon>
        <taxon>Saprolegnia</taxon>
    </lineage>
</organism>
<sequence>MRAWTTLTLDLGPVTPPEQTACGTSKMAECNMNTHYCVRNINGTSGPRYANSGSKTASSWLQMWRDATGSNRRTCCINGCSREDLVGAHVMITDQRSYNTWYLAPLCKGHNHCSNTDGMWIARNVNLIAVSN</sequence>
<dbReference type="AlphaFoldDB" id="T0RDT4"/>
<gene>
    <name evidence="1" type="ORF">SDRG_14361</name>
</gene>
<protein>
    <submittedName>
        <fullName evidence="1">Uncharacterized protein</fullName>
    </submittedName>
</protein>
<evidence type="ECO:0000313" key="1">
    <source>
        <dbReference type="EMBL" id="EQC27777.1"/>
    </source>
</evidence>
<reference evidence="1 2" key="1">
    <citation type="submission" date="2012-04" db="EMBL/GenBank/DDBJ databases">
        <title>The Genome Sequence of Saprolegnia declina VS20.</title>
        <authorList>
            <consortium name="The Broad Institute Genome Sequencing Platform"/>
            <person name="Russ C."/>
            <person name="Nusbaum C."/>
            <person name="Tyler B."/>
            <person name="van West P."/>
            <person name="Dieguez-Uribeondo J."/>
            <person name="de Bruijn I."/>
            <person name="Tripathy S."/>
            <person name="Jiang R."/>
            <person name="Young S.K."/>
            <person name="Zeng Q."/>
            <person name="Gargeya S."/>
            <person name="Fitzgerald M."/>
            <person name="Haas B."/>
            <person name="Abouelleil A."/>
            <person name="Alvarado L."/>
            <person name="Arachchi H.M."/>
            <person name="Berlin A."/>
            <person name="Chapman S.B."/>
            <person name="Goldberg J."/>
            <person name="Griggs A."/>
            <person name="Gujja S."/>
            <person name="Hansen M."/>
            <person name="Howarth C."/>
            <person name="Imamovic A."/>
            <person name="Larimer J."/>
            <person name="McCowen C."/>
            <person name="Montmayeur A."/>
            <person name="Murphy C."/>
            <person name="Neiman D."/>
            <person name="Pearson M."/>
            <person name="Priest M."/>
            <person name="Roberts A."/>
            <person name="Saif S."/>
            <person name="Shea T."/>
            <person name="Sisk P."/>
            <person name="Sykes S."/>
            <person name="Wortman J."/>
            <person name="Nusbaum C."/>
            <person name="Birren B."/>
        </authorList>
    </citation>
    <scope>NUCLEOTIDE SEQUENCE [LARGE SCALE GENOMIC DNA]</scope>
    <source>
        <strain evidence="1 2">VS20</strain>
    </source>
</reference>
<dbReference type="VEuPathDB" id="FungiDB:SDRG_14361"/>